<dbReference type="InterPro" id="IPR002586">
    <property type="entry name" value="CobQ/CobB/MinD/ParA_Nub-bd_dom"/>
</dbReference>
<evidence type="ECO:0000256" key="3">
    <source>
        <dbReference type="ARBA" id="ARBA00022573"/>
    </source>
</evidence>
<comment type="miscellaneous">
    <text evidence="9">The a and c carboxylates of hydrogenobyrinate are activated for nucleophilic attack via formation of a phosphorylated intermediate by ATP. CobB catalyzes first the amidation of the c-carboxylate, and then that of the a-carboxylate.</text>
</comment>
<dbReference type="NCBIfam" id="TIGR00379">
    <property type="entry name" value="cobB"/>
    <property type="match status" value="1"/>
</dbReference>
<dbReference type="PROSITE" id="PS51274">
    <property type="entry name" value="GATASE_COBBQ"/>
    <property type="match status" value="1"/>
</dbReference>
<dbReference type="GO" id="GO:0009236">
    <property type="term" value="P:cobalamin biosynthetic process"/>
    <property type="evidence" value="ECO:0007669"/>
    <property type="project" value="UniProtKB-UniRule"/>
</dbReference>
<keyword evidence="5 9" id="KW-0547">Nucleotide-binding</keyword>
<evidence type="ECO:0000256" key="9">
    <source>
        <dbReference type="HAMAP-Rule" id="MF_00027"/>
    </source>
</evidence>
<dbReference type="CDD" id="cd05388">
    <property type="entry name" value="CobB_N"/>
    <property type="match status" value="1"/>
</dbReference>
<dbReference type="EMBL" id="CP054836">
    <property type="protein sequence ID" value="QKV17410.1"/>
    <property type="molecule type" value="Genomic_DNA"/>
</dbReference>
<dbReference type="Pfam" id="PF07685">
    <property type="entry name" value="GATase_3"/>
    <property type="match status" value="1"/>
</dbReference>
<evidence type="ECO:0000256" key="6">
    <source>
        <dbReference type="ARBA" id="ARBA00022840"/>
    </source>
</evidence>
<dbReference type="Gene3D" id="3.40.50.300">
    <property type="entry name" value="P-loop containing nucleotide triphosphate hydrolases"/>
    <property type="match status" value="1"/>
</dbReference>
<dbReference type="HAMAP" id="MF_00027">
    <property type="entry name" value="CobB_CbiA"/>
    <property type="match status" value="1"/>
</dbReference>
<dbReference type="GO" id="GO:0042242">
    <property type="term" value="F:cobyrinic acid a,c-diamide synthase activity"/>
    <property type="evidence" value="ECO:0007669"/>
    <property type="project" value="InterPro"/>
</dbReference>
<dbReference type="Gene3D" id="3.40.50.880">
    <property type="match status" value="1"/>
</dbReference>
<dbReference type="SUPFAM" id="SSF52317">
    <property type="entry name" value="Class I glutamine amidotransferase-like"/>
    <property type="match status" value="1"/>
</dbReference>
<name>A0A6N1V8X2_9HYPH</name>
<evidence type="ECO:0000259" key="11">
    <source>
        <dbReference type="Pfam" id="PF07685"/>
    </source>
</evidence>
<feature type="domain" description="CobQ/CobB/MinD/ParA nucleotide binding" evidence="10">
    <location>
        <begin position="5"/>
        <end position="187"/>
    </location>
</feature>
<comment type="similarity">
    <text evidence="2">Belongs to the CobB/CobQ family. CobQ subfamily.</text>
</comment>
<sequence>MKGFLVAAPHSGSGKTTLTLGLLRALRDRGMALAPAKAGPDYIDPQFHAAASGETCINLDPWAMRPDLIRILAERHASGDRLLAVEGMMGLFDAAADRRGSPADLAAMLGLPVVLVVDCARMAHSVAALVEGFNGHRADVLIAGVILNRVAGARHEEMLREALEPSGVPVLGAVRQDKMLALPSRHLGLVQATEHERLESFIADAAFAVTVGVDLDQLAALTTVSGDRDVRAAVPRLPPLGQHIAVARDAAFGFIYPHILQGWQRQGAELSFFSPLADEAPAEDADAVYLPGGYPELNAGRIVAAGNFLAGLKRAAETGKPVFGECGGYMVLGEGLIDADGARHEMAGLLPLVTSYARQRRHLGYRRLAPLAASPWQLPLTAHEFHYSTVVSEGEGERLFAVTDARGAALDNAGLRRGTVCGSYMHIIDRADP</sequence>
<comment type="domain">
    <text evidence="9">Comprises of two domains. The C-terminal domain contains the binding site for glutamine and catalyzes the hydrolysis of this substrate to glutamate and ammonia. The N-terminal domain is anticipated to bind ATP and hydrogenobyrinate and catalyzes the ultimate synthesis of the diamide product. The ammonia produced via the glutaminase domain is probably translocated to the adjacent domain via a molecular tunnel, where it reacts with an activated intermediate.</text>
</comment>
<proteinExistence type="inferred from homology"/>
<dbReference type="PANTHER" id="PTHR43873:SF1">
    <property type="entry name" value="COBYRINATE A,C-DIAMIDE SYNTHASE"/>
    <property type="match status" value="1"/>
</dbReference>
<comment type="cofactor">
    <cofactor evidence="1 9">
        <name>Mg(2+)</name>
        <dbReference type="ChEBI" id="CHEBI:18420"/>
    </cofactor>
</comment>
<evidence type="ECO:0000256" key="7">
    <source>
        <dbReference type="ARBA" id="ARBA00022842"/>
    </source>
</evidence>
<comment type="pathway">
    <text evidence="9">Cofactor biosynthesis; adenosylcobalamin biosynthesis; cob(II)yrinate a,c-diamide from precorrin-2 (aerobic route): step 9/10.</text>
</comment>
<evidence type="ECO:0000259" key="10">
    <source>
        <dbReference type="Pfam" id="PF01656"/>
    </source>
</evidence>
<dbReference type="NCBIfam" id="NF002204">
    <property type="entry name" value="PRK01077.1"/>
    <property type="match status" value="1"/>
</dbReference>
<feature type="site" description="Increases nucleophilicity of active site Cys" evidence="9">
    <location>
        <position position="426"/>
    </location>
</feature>
<dbReference type="InterPro" id="IPR029062">
    <property type="entry name" value="Class_I_gatase-like"/>
</dbReference>
<dbReference type="SUPFAM" id="SSF52540">
    <property type="entry name" value="P-loop containing nucleoside triphosphate hydrolases"/>
    <property type="match status" value="1"/>
</dbReference>
<comment type="catalytic activity">
    <reaction evidence="9">
        <text>hydrogenobyrinate + 2 L-glutamine + 2 ATP + 2 H2O = hydrogenobyrinate a,c-diamide + 2 L-glutamate + 2 ADP + 2 phosphate + 2 H(+)</text>
        <dbReference type="Rhea" id="RHEA:12544"/>
        <dbReference type="ChEBI" id="CHEBI:15377"/>
        <dbReference type="ChEBI" id="CHEBI:15378"/>
        <dbReference type="ChEBI" id="CHEBI:29985"/>
        <dbReference type="ChEBI" id="CHEBI:30616"/>
        <dbReference type="ChEBI" id="CHEBI:43474"/>
        <dbReference type="ChEBI" id="CHEBI:58359"/>
        <dbReference type="ChEBI" id="CHEBI:77873"/>
        <dbReference type="ChEBI" id="CHEBI:77874"/>
        <dbReference type="ChEBI" id="CHEBI:456216"/>
        <dbReference type="EC" id="6.3.5.9"/>
    </reaction>
</comment>
<dbReference type="InterPro" id="IPR011698">
    <property type="entry name" value="GATase_3"/>
</dbReference>
<gene>
    <name evidence="9" type="primary">cobB</name>
    <name evidence="12" type="ORF">HTY61_02475</name>
</gene>
<keyword evidence="6 9" id="KW-0067">ATP-binding</keyword>
<dbReference type="InterPro" id="IPR027417">
    <property type="entry name" value="P-loop_NTPase"/>
</dbReference>
<keyword evidence="8 9" id="KW-0315">Glutamine amidotransferase</keyword>
<dbReference type="RefSeq" id="WP_175275307.1">
    <property type="nucleotide sequence ID" value="NZ_CP054836.1"/>
</dbReference>
<evidence type="ECO:0000256" key="2">
    <source>
        <dbReference type="ARBA" id="ARBA00006205"/>
    </source>
</evidence>
<evidence type="ECO:0000313" key="13">
    <source>
        <dbReference type="Proteomes" id="UP000509367"/>
    </source>
</evidence>
<dbReference type="GO" id="GO:0005524">
    <property type="term" value="F:ATP binding"/>
    <property type="evidence" value="ECO:0007669"/>
    <property type="project" value="UniProtKB-UniRule"/>
</dbReference>
<keyword evidence="7 9" id="KW-0460">Magnesium</keyword>
<reference evidence="12 13" key="1">
    <citation type="submission" date="2020-06" db="EMBL/GenBank/DDBJ databases">
        <title>Oricola thermophila sp. nov. isolated from a tidal sediments.</title>
        <authorList>
            <person name="Kwon K.K."/>
            <person name="Yang S.-H."/>
            <person name="Park M.-J."/>
        </authorList>
    </citation>
    <scope>NUCLEOTIDE SEQUENCE [LARGE SCALE GENOMIC DNA]</scope>
    <source>
        <strain evidence="12 13">MEBiC13590</strain>
    </source>
</reference>
<feature type="domain" description="CobB/CobQ-like glutamine amidotransferase" evidence="11">
    <location>
        <begin position="244"/>
        <end position="428"/>
    </location>
</feature>
<evidence type="ECO:0000313" key="12">
    <source>
        <dbReference type="EMBL" id="QKV17410.1"/>
    </source>
</evidence>
<dbReference type="GO" id="GO:0043802">
    <property type="term" value="F:hydrogenobyrinic acid a,c-diamide synthase (glutamine-hydrolysing) activity"/>
    <property type="evidence" value="ECO:0007669"/>
    <property type="project" value="UniProtKB-UniRule"/>
</dbReference>
<evidence type="ECO:0000256" key="5">
    <source>
        <dbReference type="ARBA" id="ARBA00022741"/>
    </source>
</evidence>
<keyword evidence="13" id="KW-1185">Reference proteome</keyword>
<comment type="similarity">
    <text evidence="9">Belongs to the CobB/CbiA family.</text>
</comment>
<organism evidence="12 13">
    <name type="scientific">Oricola thermophila</name>
    <dbReference type="NCBI Taxonomy" id="2742145"/>
    <lineage>
        <taxon>Bacteria</taxon>
        <taxon>Pseudomonadati</taxon>
        <taxon>Pseudomonadota</taxon>
        <taxon>Alphaproteobacteria</taxon>
        <taxon>Hyphomicrobiales</taxon>
        <taxon>Ahrensiaceae</taxon>
        <taxon>Oricola</taxon>
    </lineage>
</organism>
<evidence type="ECO:0000256" key="8">
    <source>
        <dbReference type="ARBA" id="ARBA00022962"/>
    </source>
</evidence>
<evidence type="ECO:0000256" key="4">
    <source>
        <dbReference type="ARBA" id="ARBA00022598"/>
    </source>
</evidence>
<dbReference type="KEGG" id="orm:HTY61_02475"/>
<keyword evidence="4 9" id="KW-0436">Ligase</keyword>
<feature type="active site" description="Nucleophile" evidence="9">
    <location>
        <position position="326"/>
    </location>
</feature>
<dbReference type="UniPathway" id="UPA00148">
    <property type="reaction ID" value="UER00220"/>
</dbReference>
<dbReference type="InterPro" id="IPR004484">
    <property type="entry name" value="CbiA/CobB_synth"/>
</dbReference>
<dbReference type="AlphaFoldDB" id="A0A6N1V8X2"/>
<dbReference type="EC" id="6.3.5.9" evidence="9"/>
<evidence type="ECO:0000256" key="1">
    <source>
        <dbReference type="ARBA" id="ARBA00001946"/>
    </source>
</evidence>
<protein>
    <recommendedName>
        <fullName evidence="9">Hydrogenobyrinate a,c-diamide synthase</fullName>
        <ecNumber evidence="9">6.3.5.9</ecNumber>
    </recommendedName>
    <alternativeName>
        <fullName evidence="9">Hydrogenobyrinic acid a,c-diamide synthase</fullName>
    </alternativeName>
</protein>
<dbReference type="Pfam" id="PF01656">
    <property type="entry name" value="CbiA"/>
    <property type="match status" value="1"/>
</dbReference>
<accession>A0A6N1V8X2</accession>
<dbReference type="PANTHER" id="PTHR43873">
    <property type="entry name" value="COBYRINATE A,C-DIAMIDE SYNTHASE"/>
    <property type="match status" value="1"/>
</dbReference>
<dbReference type="Proteomes" id="UP000509367">
    <property type="component" value="Chromosome"/>
</dbReference>
<keyword evidence="3 9" id="KW-0169">Cobalamin biosynthesis</keyword>
<comment type="function">
    <text evidence="9">Catalyzes the ATP-dependent amidation of the two carboxylate groups at positions a and c of hydrogenobyrinate, using either L-glutamine or ammonia as the nitrogen source.</text>
</comment>